<evidence type="ECO:0000313" key="3">
    <source>
        <dbReference type="Proteomes" id="UP001152484"/>
    </source>
</evidence>
<dbReference type="EMBL" id="CAMAPE010000002">
    <property type="protein sequence ID" value="CAH9053079.1"/>
    <property type="molecule type" value="Genomic_DNA"/>
</dbReference>
<proteinExistence type="predicted"/>
<reference evidence="2" key="1">
    <citation type="submission" date="2022-07" db="EMBL/GenBank/DDBJ databases">
        <authorList>
            <person name="Macas J."/>
            <person name="Novak P."/>
            <person name="Neumann P."/>
        </authorList>
    </citation>
    <scope>NUCLEOTIDE SEQUENCE</scope>
</reference>
<organism evidence="2 3">
    <name type="scientific">Cuscuta europaea</name>
    <name type="common">European dodder</name>
    <dbReference type="NCBI Taxonomy" id="41803"/>
    <lineage>
        <taxon>Eukaryota</taxon>
        <taxon>Viridiplantae</taxon>
        <taxon>Streptophyta</taxon>
        <taxon>Embryophyta</taxon>
        <taxon>Tracheophyta</taxon>
        <taxon>Spermatophyta</taxon>
        <taxon>Magnoliopsida</taxon>
        <taxon>eudicotyledons</taxon>
        <taxon>Gunneridae</taxon>
        <taxon>Pentapetalae</taxon>
        <taxon>asterids</taxon>
        <taxon>lamiids</taxon>
        <taxon>Solanales</taxon>
        <taxon>Convolvulaceae</taxon>
        <taxon>Cuscuteae</taxon>
        <taxon>Cuscuta</taxon>
        <taxon>Cuscuta subgen. Cuscuta</taxon>
    </lineage>
</organism>
<sequence>MGTEFDRKISVGVVVSLIKMTLSALGVIPAPEIRGTSGASEGTLPHGSKSAGSAEDPNPCRIVWKGGGQPIVGYQKSLPALALFLQLLPAHAQDLEILVWS</sequence>
<gene>
    <name evidence="2" type="ORF">CEURO_LOCUS448</name>
</gene>
<protein>
    <submittedName>
        <fullName evidence="2">Uncharacterized protein</fullName>
    </submittedName>
</protein>
<evidence type="ECO:0000256" key="1">
    <source>
        <dbReference type="SAM" id="MobiDB-lite"/>
    </source>
</evidence>
<comment type="caution">
    <text evidence="2">The sequence shown here is derived from an EMBL/GenBank/DDBJ whole genome shotgun (WGS) entry which is preliminary data.</text>
</comment>
<accession>A0A9P0YGG8</accession>
<name>A0A9P0YGG8_CUSEU</name>
<dbReference type="Proteomes" id="UP001152484">
    <property type="component" value="Unassembled WGS sequence"/>
</dbReference>
<keyword evidence="3" id="KW-1185">Reference proteome</keyword>
<evidence type="ECO:0000313" key="2">
    <source>
        <dbReference type="EMBL" id="CAH9053079.1"/>
    </source>
</evidence>
<dbReference type="AlphaFoldDB" id="A0A9P0YGG8"/>
<feature type="region of interest" description="Disordered" evidence="1">
    <location>
        <begin position="32"/>
        <end position="57"/>
    </location>
</feature>